<reference evidence="1 2" key="1">
    <citation type="journal article" date="2019" name="Int. J. Syst. Evol. Microbiol.">
        <title>The Global Catalogue of Microorganisms (GCM) 10K type strain sequencing project: providing services to taxonomists for standard genome sequencing and annotation.</title>
        <authorList>
            <consortium name="The Broad Institute Genomics Platform"/>
            <consortium name="The Broad Institute Genome Sequencing Center for Infectious Disease"/>
            <person name="Wu L."/>
            <person name="Ma J."/>
        </authorList>
    </citation>
    <scope>NUCLEOTIDE SEQUENCE [LARGE SCALE GENOMIC DNA]</scope>
    <source>
        <strain evidence="1 2">JCM 9383</strain>
    </source>
</reference>
<dbReference type="EMBL" id="BAAAUX010000011">
    <property type="protein sequence ID" value="GAA2788396.1"/>
    <property type="molecule type" value="Genomic_DNA"/>
</dbReference>
<organism evidence="1 2">
    <name type="scientific">Saccharopolyspora taberi</name>
    <dbReference type="NCBI Taxonomy" id="60895"/>
    <lineage>
        <taxon>Bacteria</taxon>
        <taxon>Bacillati</taxon>
        <taxon>Actinomycetota</taxon>
        <taxon>Actinomycetes</taxon>
        <taxon>Pseudonocardiales</taxon>
        <taxon>Pseudonocardiaceae</taxon>
        <taxon>Saccharopolyspora</taxon>
    </lineage>
</organism>
<proteinExistence type="predicted"/>
<accession>A0ABN3VB81</accession>
<gene>
    <name evidence="1" type="ORF">GCM10010470_23740</name>
</gene>
<dbReference type="NCBIfam" id="NF033521">
    <property type="entry name" value="lasso_leader_L3"/>
    <property type="match status" value="1"/>
</dbReference>
<dbReference type="Proteomes" id="UP001500979">
    <property type="component" value="Unassembled WGS sequence"/>
</dbReference>
<evidence type="ECO:0000313" key="1">
    <source>
        <dbReference type="EMBL" id="GAA2788396.1"/>
    </source>
</evidence>
<name>A0ABN3VB81_9PSEU</name>
<protein>
    <submittedName>
        <fullName evidence="1">Uncharacterized protein</fullName>
    </submittedName>
</protein>
<comment type="caution">
    <text evidence="1">The sequence shown here is derived from an EMBL/GenBank/DDBJ whole genome shotgun (WGS) entry which is preliminary data.</text>
</comment>
<sequence length="77" mass="8576">MGDAPDFRWWDRNHAATIPVVVKRLPSGIVEVVMDERSEQTPIEPYTEPVLVEVGTFSQDTLGMGFLEPDFIVGTQG</sequence>
<evidence type="ECO:0000313" key="2">
    <source>
        <dbReference type="Proteomes" id="UP001500979"/>
    </source>
</evidence>
<keyword evidence="2" id="KW-1185">Reference proteome</keyword>